<gene>
    <name evidence="8" type="primary">rpsH</name>
    <name evidence="10" type="ORF">SAMN04488116_2961</name>
</gene>
<keyword evidence="3 8" id="KW-0694">RNA-binding</keyword>
<dbReference type="InterPro" id="IPR047863">
    <property type="entry name" value="Ribosomal_uS8_CS"/>
</dbReference>
<dbReference type="OrthoDB" id="9802617at2"/>
<comment type="function">
    <text evidence="8">One of the primary rRNA binding proteins, it binds directly to 16S rRNA central domain where it helps coordinate assembly of the platform of the 30S subunit.</text>
</comment>
<dbReference type="AlphaFoldDB" id="A0A1M5NT62"/>
<dbReference type="Pfam" id="PF00410">
    <property type="entry name" value="Ribosomal_S8"/>
    <property type="match status" value="1"/>
</dbReference>
<dbReference type="EMBL" id="FQWL01000005">
    <property type="protein sequence ID" value="SHG92638.1"/>
    <property type="molecule type" value="Genomic_DNA"/>
</dbReference>
<evidence type="ECO:0000256" key="6">
    <source>
        <dbReference type="ARBA" id="ARBA00035258"/>
    </source>
</evidence>
<evidence type="ECO:0000256" key="3">
    <source>
        <dbReference type="ARBA" id="ARBA00022884"/>
    </source>
</evidence>
<comment type="subunit">
    <text evidence="7 8">Part of the 30S ribosomal subunit. Contacts proteins S5 and S12.</text>
</comment>
<dbReference type="GO" id="GO:0006412">
    <property type="term" value="P:translation"/>
    <property type="evidence" value="ECO:0007669"/>
    <property type="project" value="UniProtKB-UniRule"/>
</dbReference>
<evidence type="ECO:0000313" key="11">
    <source>
        <dbReference type="Proteomes" id="UP000184532"/>
    </source>
</evidence>
<dbReference type="SUPFAM" id="SSF56047">
    <property type="entry name" value="Ribosomal protein S8"/>
    <property type="match status" value="1"/>
</dbReference>
<dbReference type="GO" id="GO:0019843">
    <property type="term" value="F:rRNA binding"/>
    <property type="evidence" value="ECO:0007669"/>
    <property type="project" value="UniProtKB-UniRule"/>
</dbReference>
<dbReference type="NCBIfam" id="NF001109">
    <property type="entry name" value="PRK00136.1"/>
    <property type="match status" value="1"/>
</dbReference>
<reference evidence="11" key="1">
    <citation type="submission" date="2016-11" db="EMBL/GenBank/DDBJ databases">
        <authorList>
            <person name="Varghese N."/>
            <person name="Submissions S."/>
        </authorList>
    </citation>
    <scope>NUCLEOTIDE SEQUENCE [LARGE SCALE GENOMIC DNA]</scope>
    <source>
        <strain evidence="11">DSM 22638</strain>
    </source>
</reference>
<protein>
    <recommendedName>
        <fullName evidence="6 8">Small ribosomal subunit protein uS8</fullName>
    </recommendedName>
</protein>
<dbReference type="Proteomes" id="UP000184532">
    <property type="component" value="Unassembled WGS sequence"/>
</dbReference>
<dbReference type="GO" id="GO:0005737">
    <property type="term" value="C:cytoplasm"/>
    <property type="evidence" value="ECO:0007669"/>
    <property type="project" value="UniProtKB-ARBA"/>
</dbReference>
<keyword evidence="11" id="KW-1185">Reference proteome</keyword>
<keyword evidence="4 8" id="KW-0689">Ribosomal protein</keyword>
<dbReference type="GO" id="GO:0005840">
    <property type="term" value="C:ribosome"/>
    <property type="evidence" value="ECO:0007669"/>
    <property type="project" value="UniProtKB-KW"/>
</dbReference>
<dbReference type="PROSITE" id="PS00053">
    <property type="entry name" value="RIBOSOMAL_S8"/>
    <property type="match status" value="1"/>
</dbReference>
<dbReference type="GO" id="GO:0003735">
    <property type="term" value="F:structural constituent of ribosome"/>
    <property type="evidence" value="ECO:0007669"/>
    <property type="project" value="InterPro"/>
</dbReference>
<dbReference type="Gene3D" id="3.30.1490.10">
    <property type="match status" value="1"/>
</dbReference>
<evidence type="ECO:0000256" key="5">
    <source>
        <dbReference type="ARBA" id="ARBA00023274"/>
    </source>
</evidence>
<comment type="similarity">
    <text evidence="1 8 9">Belongs to the universal ribosomal protein uS8 family.</text>
</comment>
<keyword evidence="5 8" id="KW-0687">Ribonucleoprotein</keyword>
<accession>A0A1M5NT62</accession>
<dbReference type="PANTHER" id="PTHR11758">
    <property type="entry name" value="40S RIBOSOMAL PROTEIN S15A"/>
    <property type="match status" value="1"/>
</dbReference>
<evidence type="ECO:0000256" key="8">
    <source>
        <dbReference type="HAMAP-Rule" id="MF_01302"/>
    </source>
</evidence>
<organism evidence="10 11">
    <name type="scientific">Flagellimonas flava</name>
    <dbReference type="NCBI Taxonomy" id="570519"/>
    <lineage>
        <taxon>Bacteria</taxon>
        <taxon>Pseudomonadati</taxon>
        <taxon>Bacteroidota</taxon>
        <taxon>Flavobacteriia</taxon>
        <taxon>Flavobacteriales</taxon>
        <taxon>Flavobacteriaceae</taxon>
        <taxon>Flagellimonas</taxon>
    </lineage>
</organism>
<evidence type="ECO:0000313" key="10">
    <source>
        <dbReference type="EMBL" id="SHG92638.1"/>
    </source>
</evidence>
<dbReference type="HAMAP" id="MF_01302_B">
    <property type="entry name" value="Ribosomal_uS8_B"/>
    <property type="match status" value="1"/>
</dbReference>
<dbReference type="InterPro" id="IPR035987">
    <property type="entry name" value="Ribosomal_uS8_sf"/>
</dbReference>
<evidence type="ECO:0000256" key="7">
    <source>
        <dbReference type="ARBA" id="ARBA00046740"/>
    </source>
</evidence>
<dbReference type="FunFam" id="3.30.1370.30:FF:000002">
    <property type="entry name" value="30S ribosomal protein S8"/>
    <property type="match status" value="1"/>
</dbReference>
<sequence length="132" mass="14828">MLTDPISDYLTRIRNASRAGHRVVEIPASNLKRQITKILFDQGYILSYKFEDNKVQGSIKIALKYDKFTKEPVIKKLQRVSKPGLRKYAGSEELPRVLNGLGIAIVSTSHGVMTSKQAKQENVGGEVLCYVY</sequence>
<evidence type="ECO:0000256" key="9">
    <source>
        <dbReference type="RuleBase" id="RU003660"/>
    </source>
</evidence>
<name>A0A1M5NT62_9FLAO</name>
<dbReference type="Gene3D" id="3.30.1370.30">
    <property type="match status" value="1"/>
</dbReference>
<evidence type="ECO:0000256" key="4">
    <source>
        <dbReference type="ARBA" id="ARBA00022980"/>
    </source>
</evidence>
<dbReference type="FunFam" id="3.30.1490.10:FF:000001">
    <property type="entry name" value="30S ribosomal protein S8"/>
    <property type="match status" value="1"/>
</dbReference>
<evidence type="ECO:0000256" key="2">
    <source>
        <dbReference type="ARBA" id="ARBA00022730"/>
    </source>
</evidence>
<proteinExistence type="inferred from homology"/>
<dbReference type="InterPro" id="IPR000630">
    <property type="entry name" value="Ribosomal_uS8"/>
</dbReference>
<dbReference type="GO" id="GO:1990904">
    <property type="term" value="C:ribonucleoprotein complex"/>
    <property type="evidence" value="ECO:0007669"/>
    <property type="project" value="UniProtKB-KW"/>
</dbReference>
<evidence type="ECO:0000256" key="1">
    <source>
        <dbReference type="ARBA" id="ARBA00006471"/>
    </source>
</evidence>
<keyword evidence="2 8" id="KW-0699">rRNA-binding</keyword>
<dbReference type="STRING" id="570519.SAMN04488116_2961"/>
<dbReference type="RefSeq" id="WP_073180996.1">
    <property type="nucleotide sequence ID" value="NZ_FQWL01000005.1"/>
</dbReference>